<name>A0A1B6PS73_SORBI</name>
<evidence type="ECO:0000256" key="1">
    <source>
        <dbReference type="SAM" id="MobiDB-lite"/>
    </source>
</evidence>
<dbReference type="Gramene" id="KXG28516">
    <property type="protein sequence ID" value="KXG28516"/>
    <property type="gene ID" value="SORBI_3005G131700"/>
</dbReference>
<feature type="signal peptide" evidence="2">
    <location>
        <begin position="1"/>
        <end position="33"/>
    </location>
</feature>
<accession>A0A1B6PS73</accession>
<keyword evidence="4" id="KW-1185">Reference proteome</keyword>
<reference evidence="4" key="2">
    <citation type="journal article" date="2018" name="Plant J.">
        <title>The Sorghum bicolor reference genome: improved assembly, gene annotations, a transcriptome atlas, and signatures of genome organization.</title>
        <authorList>
            <person name="McCormick R.F."/>
            <person name="Truong S.K."/>
            <person name="Sreedasyam A."/>
            <person name="Jenkins J."/>
            <person name="Shu S."/>
            <person name="Sims D."/>
            <person name="Kennedy M."/>
            <person name="Amirebrahimi M."/>
            <person name="Weers B.D."/>
            <person name="McKinley B."/>
            <person name="Mattison A."/>
            <person name="Morishige D.T."/>
            <person name="Grimwood J."/>
            <person name="Schmutz J."/>
            <person name="Mullet J.E."/>
        </authorList>
    </citation>
    <scope>NUCLEOTIDE SEQUENCE [LARGE SCALE GENOMIC DNA]</scope>
    <source>
        <strain evidence="4">cv. BTx623</strain>
    </source>
</reference>
<dbReference type="AlphaFoldDB" id="A0A1B6PS73"/>
<feature type="chain" id="PRO_5008589095" evidence="2">
    <location>
        <begin position="34"/>
        <end position="87"/>
    </location>
</feature>
<organism evidence="3 4">
    <name type="scientific">Sorghum bicolor</name>
    <name type="common">Sorghum</name>
    <name type="synonym">Sorghum vulgare</name>
    <dbReference type="NCBI Taxonomy" id="4558"/>
    <lineage>
        <taxon>Eukaryota</taxon>
        <taxon>Viridiplantae</taxon>
        <taxon>Streptophyta</taxon>
        <taxon>Embryophyta</taxon>
        <taxon>Tracheophyta</taxon>
        <taxon>Spermatophyta</taxon>
        <taxon>Magnoliopsida</taxon>
        <taxon>Liliopsida</taxon>
        <taxon>Poales</taxon>
        <taxon>Poaceae</taxon>
        <taxon>PACMAD clade</taxon>
        <taxon>Panicoideae</taxon>
        <taxon>Andropogonodae</taxon>
        <taxon>Andropogoneae</taxon>
        <taxon>Sorghinae</taxon>
        <taxon>Sorghum</taxon>
    </lineage>
</organism>
<keyword evidence="2" id="KW-0732">Signal</keyword>
<proteinExistence type="predicted"/>
<dbReference type="Proteomes" id="UP000000768">
    <property type="component" value="Chromosome 5"/>
</dbReference>
<feature type="region of interest" description="Disordered" evidence="1">
    <location>
        <begin position="68"/>
        <end position="87"/>
    </location>
</feature>
<dbReference type="OMA" id="ATKQDDY"/>
<gene>
    <name evidence="3" type="ORF">SORBI_3005G131700</name>
</gene>
<sequence>MAMTMATRSVTGTAVLCFLVASLLLAASSSVIAATATTEAAAAYGAGAGRKMKQTAAAGAVATKQDDYGYPGTNELPPGYPTAPGMN</sequence>
<evidence type="ECO:0000313" key="4">
    <source>
        <dbReference type="Proteomes" id="UP000000768"/>
    </source>
</evidence>
<dbReference type="EMBL" id="CM000764">
    <property type="protein sequence ID" value="KXG28516.1"/>
    <property type="molecule type" value="Genomic_DNA"/>
</dbReference>
<evidence type="ECO:0000313" key="3">
    <source>
        <dbReference type="EMBL" id="KXG28516.1"/>
    </source>
</evidence>
<evidence type="ECO:0000256" key="2">
    <source>
        <dbReference type="SAM" id="SignalP"/>
    </source>
</evidence>
<protein>
    <submittedName>
        <fullName evidence="3">Uncharacterized protein</fullName>
    </submittedName>
</protein>
<reference evidence="3 4" key="1">
    <citation type="journal article" date="2009" name="Nature">
        <title>The Sorghum bicolor genome and the diversification of grasses.</title>
        <authorList>
            <person name="Paterson A.H."/>
            <person name="Bowers J.E."/>
            <person name="Bruggmann R."/>
            <person name="Dubchak I."/>
            <person name="Grimwood J."/>
            <person name="Gundlach H."/>
            <person name="Haberer G."/>
            <person name="Hellsten U."/>
            <person name="Mitros T."/>
            <person name="Poliakov A."/>
            <person name="Schmutz J."/>
            <person name="Spannagl M."/>
            <person name="Tang H."/>
            <person name="Wang X."/>
            <person name="Wicker T."/>
            <person name="Bharti A.K."/>
            <person name="Chapman J."/>
            <person name="Feltus F.A."/>
            <person name="Gowik U."/>
            <person name="Grigoriev I.V."/>
            <person name="Lyons E."/>
            <person name="Maher C.A."/>
            <person name="Martis M."/>
            <person name="Narechania A."/>
            <person name="Otillar R.P."/>
            <person name="Penning B.W."/>
            <person name="Salamov A.A."/>
            <person name="Wang Y."/>
            <person name="Zhang L."/>
            <person name="Carpita N.C."/>
            <person name="Freeling M."/>
            <person name="Gingle A.R."/>
            <person name="Hash C.T."/>
            <person name="Keller B."/>
            <person name="Klein P."/>
            <person name="Kresovich S."/>
            <person name="McCann M.C."/>
            <person name="Ming R."/>
            <person name="Peterson D.G."/>
            <person name="Mehboob-ur-Rahman"/>
            <person name="Ware D."/>
            <person name="Westhoff P."/>
            <person name="Mayer K.F."/>
            <person name="Messing J."/>
            <person name="Rokhsar D.S."/>
        </authorList>
    </citation>
    <scope>NUCLEOTIDE SEQUENCE [LARGE SCALE GENOMIC DNA]</scope>
    <source>
        <strain evidence="4">cv. BTx623</strain>
    </source>
</reference>
<dbReference type="InParanoid" id="A0A1B6PS73"/>